<proteinExistence type="predicted"/>
<reference evidence="1" key="1">
    <citation type="submission" date="2023-03" db="EMBL/GenBank/DDBJ databases">
        <authorList>
            <person name="Shen W."/>
            <person name="Cai J."/>
        </authorList>
    </citation>
    <scope>NUCLEOTIDE SEQUENCE</scope>
    <source>
        <strain evidence="1">B226-2</strain>
    </source>
</reference>
<comment type="caution">
    <text evidence="1">The sequence shown here is derived from an EMBL/GenBank/DDBJ whole genome shotgun (WGS) entry which is preliminary data.</text>
</comment>
<accession>A0AAW8U0Y4</accession>
<evidence type="ECO:0000313" key="1">
    <source>
        <dbReference type="EMBL" id="MDT2809927.1"/>
    </source>
</evidence>
<protein>
    <submittedName>
        <fullName evidence="1">DUF2969 domain-containing protein</fullName>
    </submittedName>
</protein>
<gene>
    <name evidence="1" type="ORF">P7H43_05475</name>
</gene>
<name>A0AAW8U0Y4_9ENTE</name>
<organism evidence="1 2">
    <name type="scientific">Enterococcus asini</name>
    <dbReference type="NCBI Taxonomy" id="57732"/>
    <lineage>
        <taxon>Bacteria</taxon>
        <taxon>Bacillati</taxon>
        <taxon>Bacillota</taxon>
        <taxon>Bacilli</taxon>
        <taxon>Lactobacillales</taxon>
        <taxon>Enterococcaceae</taxon>
        <taxon>Enterococcus</taxon>
    </lineage>
</organism>
<dbReference type="InterPro" id="IPR021351">
    <property type="entry name" value="DUF2969"/>
</dbReference>
<evidence type="ECO:0000313" key="2">
    <source>
        <dbReference type="Proteomes" id="UP001256711"/>
    </source>
</evidence>
<sequence length="77" mass="8624">MSKKNKDIEVRIEETNRTIKGTNYVINQLSIGKKLVGEVMTLGAKEHEAFLGDEDLGSYKSVDLAIEAILLQHNLHD</sequence>
<dbReference type="RefSeq" id="WP_010753111.1">
    <property type="nucleotide sequence ID" value="NZ_CAJJLU010000006.1"/>
</dbReference>
<dbReference type="AlphaFoldDB" id="A0AAW8U0Y4"/>
<dbReference type="GeneID" id="78363898"/>
<dbReference type="Pfam" id="PF11184">
    <property type="entry name" value="DUF2969"/>
    <property type="match status" value="1"/>
</dbReference>
<dbReference type="EMBL" id="JARQBJ010000002">
    <property type="protein sequence ID" value="MDT2809927.1"/>
    <property type="molecule type" value="Genomic_DNA"/>
</dbReference>
<dbReference type="Proteomes" id="UP001256711">
    <property type="component" value="Unassembled WGS sequence"/>
</dbReference>